<sequence>MAQSFKTIGFLDMLKGLPSRLFRSQAETERDKALNELFARNDPHLLDDIGLSACNSNQPDLEEERRRHRPWQL</sequence>
<accession>A0A2U2DM58</accession>
<dbReference type="Proteomes" id="UP000245252">
    <property type="component" value="Unassembled WGS sequence"/>
</dbReference>
<dbReference type="AlphaFoldDB" id="A0A2U2DM58"/>
<dbReference type="RefSeq" id="WP_109460024.1">
    <property type="nucleotide sequence ID" value="NZ_QFBC01000010.1"/>
</dbReference>
<dbReference type="OrthoDB" id="8162839at2"/>
<gene>
    <name evidence="2" type="ORF">DEM27_19980</name>
</gene>
<name>A0A2U2DM58_9HYPH</name>
<reference evidence="2 3" key="1">
    <citation type="submission" date="2018-05" db="EMBL/GenBank/DDBJ databases">
        <title>The draft genome of strain NS-104.</title>
        <authorList>
            <person name="Hang P."/>
            <person name="Jiang J."/>
        </authorList>
    </citation>
    <scope>NUCLEOTIDE SEQUENCE [LARGE SCALE GENOMIC DNA]</scope>
    <source>
        <strain evidence="2 3">NS-104</strain>
    </source>
</reference>
<protein>
    <submittedName>
        <fullName evidence="2">Uncharacterized protein</fullName>
    </submittedName>
</protein>
<comment type="caution">
    <text evidence="2">The sequence shown here is derived from an EMBL/GenBank/DDBJ whole genome shotgun (WGS) entry which is preliminary data.</text>
</comment>
<evidence type="ECO:0000256" key="1">
    <source>
        <dbReference type="SAM" id="MobiDB-lite"/>
    </source>
</evidence>
<keyword evidence="3" id="KW-1185">Reference proteome</keyword>
<evidence type="ECO:0000313" key="2">
    <source>
        <dbReference type="EMBL" id="PWE54394.1"/>
    </source>
</evidence>
<evidence type="ECO:0000313" key="3">
    <source>
        <dbReference type="Proteomes" id="UP000245252"/>
    </source>
</evidence>
<proteinExistence type="predicted"/>
<dbReference type="EMBL" id="QFBC01000010">
    <property type="protein sequence ID" value="PWE54394.1"/>
    <property type="molecule type" value="Genomic_DNA"/>
</dbReference>
<feature type="region of interest" description="Disordered" evidence="1">
    <location>
        <begin position="53"/>
        <end position="73"/>
    </location>
</feature>
<organism evidence="2 3">
    <name type="scientific">Metarhizobium album</name>
    <dbReference type="NCBI Taxonomy" id="2182425"/>
    <lineage>
        <taxon>Bacteria</taxon>
        <taxon>Pseudomonadati</taxon>
        <taxon>Pseudomonadota</taxon>
        <taxon>Alphaproteobacteria</taxon>
        <taxon>Hyphomicrobiales</taxon>
        <taxon>Rhizobiaceae</taxon>
        <taxon>Metarhizobium</taxon>
    </lineage>
</organism>